<feature type="transmembrane region" description="Helical" evidence="2">
    <location>
        <begin position="334"/>
        <end position="357"/>
    </location>
</feature>
<dbReference type="STRING" id="5888.A0DU35"/>
<feature type="transmembrane region" description="Helical" evidence="2">
    <location>
        <begin position="456"/>
        <end position="476"/>
    </location>
</feature>
<dbReference type="InParanoid" id="A0DU35"/>
<dbReference type="HOGENOM" id="CLU_573033_0_0_1"/>
<feature type="transmembrane region" description="Helical" evidence="2">
    <location>
        <begin position="207"/>
        <end position="230"/>
    </location>
</feature>
<evidence type="ECO:0000256" key="1">
    <source>
        <dbReference type="ARBA" id="ARBA00010199"/>
    </source>
</evidence>
<feature type="transmembrane region" description="Helical" evidence="2">
    <location>
        <begin position="26"/>
        <end position="51"/>
    </location>
</feature>
<evidence type="ECO:0000313" key="3">
    <source>
        <dbReference type="EMBL" id="CAK86552.1"/>
    </source>
</evidence>
<dbReference type="InterPro" id="IPR002528">
    <property type="entry name" value="MATE_fam"/>
</dbReference>
<keyword evidence="4" id="KW-1185">Reference proteome</keyword>
<proteinExistence type="inferred from homology"/>
<dbReference type="GeneID" id="5039742"/>
<dbReference type="KEGG" id="ptm:GSPATT00020223001"/>
<sequence length="512" mass="58329">MLSCHHLTNTEIQVDKDDKPTLLKMFWNLLVCSFQTVFGYVCLDICVSITLHYINKGMTQIDVAGYGFALNCVYIIVLPIGFGFNQSLNMHTAQAIGDGNHQLAKRFFNVNLYVMLMFLIPFSGILIAIKKPFSLIVEESQREETADCAWEYLWFLIPAIILAIIFESIKIFMASYKITYPFAIIHFITLLLHWLFSWLFIMKFEWGIPGAGFAIIMTEIFNMLFIFLFIQLTEYKRTIFQGIKFLPDIPRIKKLGLQYCKTSMPILVHIYCAYFIFVLLTFVALSLNTPSVNAHLALQTVSGTFFRLPISLSIAIMSYVGTEMGLGDIKRAKQYVAVGILIFVITCALCASLLWVFQDGFIDFFTAESGKDQFADETKDVLRDSLPWMIGGSLIIDGMQGTLSGALKGINKANLVQVLELEIFQYSTIFAYFVCCVPIVSFFAYDWGLGNGTKGIWQGFGISNLILTTLFTISLFTTDWQKESDRIINRIRRENEMQKSTVHQIEDQLIYD</sequence>
<dbReference type="Proteomes" id="UP000000600">
    <property type="component" value="Unassembled WGS sequence"/>
</dbReference>
<keyword evidence="2" id="KW-1133">Transmembrane helix</keyword>
<gene>
    <name evidence="3" type="ORF">GSPATT00020223001</name>
</gene>
<name>A0DU35_PARTE</name>
<dbReference type="OMA" id="MCENTEA"/>
<feature type="transmembrane region" description="Helical" evidence="2">
    <location>
        <begin position="63"/>
        <end position="84"/>
    </location>
</feature>
<dbReference type="EMBL" id="CT868585">
    <property type="protein sequence ID" value="CAK86552.1"/>
    <property type="molecule type" value="Genomic_DNA"/>
</dbReference>
<feature type="transmembrane region" description="Helical" evidence="2">
    <location>
        <begin position="305"/>
        <end position="322"/>
    </location>
</feature>
<feature type="transmembrane region" description="Helical" evidence="2">
    <location>
        <begin position="149"/>
        <end position="166"/>
    </location>
</feature>
<dbReference type="eggNOG" id="KOG1347">
    <property type="taxonomic scope" value="Eukaryota"/>
</dbReference>
<dbReference type="Pfam" id="PF01554">
    <property type="entry name" value="MatE"/>
    <property type="match status" value="2"/>
</dbReference>
<dbReference type="RefSeq" id="XP_001453949.1">
    <property type="nucleotide sequence ID" value="XM_001453912.1"/>
</dbReference>
<comment type="similarity">
    <text evidence="1">Belongs to the multi antimicrobial extrusion (MATE) (TC 2.A.66.1) family.</text>
</comment>
<reference evidence="3 4" key="1">
    <citation type="journal article" date="2006" name="Nature">
        <title>Global trends of whole-genome duplications revealed by the ciliate Paramecium tetraurelia.</title>
        <authorList>
            <consortium name="Genoscope"/>
            <person name="Aury J.-M."/>
            <person name="Jaillon O."/>
            <person name="Duret L."/>
            <person name="Noel B."/>
            <person name="Jubin C."/>
            <person name="Porcel B.M."/>
            <person name="Segurens B."/>
            <person name="Daubin V."/>
            <person name="Anthouard V."/>
            <person name="Aiach N."/>
            <person name="Arnaiz O."/>
            <person name="Billaut A."/>
            <person name="Beisson J."/>
            <person name="Blanc I."/>
            <person name="Bouhouche K."/>
            <person name="Camara F."/>
            <person name="Duharcourt S."/>
            <person name="Guigo R."/>
            <person name="Gogendeau D."/>
            <person name="Katinka M."/>
            <person name="Keller A.-M."/>
            <person name="Kissmehl R."/>
            <person name="Klotz C."/>
            <person name="Koll F."/>
            <person name="Le Moue A."/>
            <person name="Lepere C."/>
            <person name="Malinsky S."/>
            <person name="Nowacki M."/>
            <person name="Nowak J.K."/>
            <person name="Plattner H."/>
            <person name="Poulain J."/>
            <person name="Ruiz F."/>
            <person name="Serrano V."/>
            <person name="Zagulski M."/>
            <person name="Dessen P."/>
            <person name="Betermier M."/>
            <person name="Weissenbach J."/>
            <person name="Scarpelli C."/>
            <person name="Schachter V."/>
            <person name="Sperling L."/>
            <person name="Meyer E."/>
            <person name="Cohen J."/>
            <person name="Wincker P."/>
        </authorList>
    </citation>
    <scope>NUCLEOTIDE SEQUENCE [LARGE SCALE GENOMIC DNA]</scope>
    <source>
        <strain evidence="3 4">Stock d4-2</strain>
    </source>
</reference>
<dbReference type="GO" id="GO:0015297">
    <property type="term" value="F:antiporter activity"/>
    <property type="evidence" value="ECO:0007669"/>
    <property type="project" value="InterPro"/>
</dbReference>
<feature type="transmembrane region" description="Helical" evidence="2">
    <location>
        <begin position="110"/>
        <end position="129"/>
    </location>
</feature>
<dbReference type="OrthoDB" id="293554at2759"/>
<dbReference type="GO" id="GO:0016020">
    <property type="term" value="C:membrane"/>
    <property type="evidence" value="ECO:0000318"/>
    <property type="project" value="GO_Central"/>
</dbReference>
<feature type="transmembrane region" description="Helical" evidence="2">
    <location>
        <begin position="266"/>
        <end position="285"/>
    </location>
</feature>
<dbReference type="GO" id="GO:0042910">
    <property type="term" value="F:xenobiotic transmembrane transporter activity"/>
    <property type="evidence" value="ECO:0007669"/>
    <property type="project" value="InterPro"/>
</dbReference>
<keyword evidence="2" id="KW-0472">Membrane</keyword>
<feature type="transmembrane region" description="Helical" evidence="2">
    <location>
        <begin position="423"/>
        <end position="444"/>
    </location>
</feature>
<organism evidence="3 4">
    <name type="scientific">Paramecium tetraurelia</name>
    <dbReference type="NCBI Taxonomy" id="5888"/>
    <lineage>
        <taxon>Eukaryota</taxon>
        <taxon>Sar</taxon>
        <taxon>Alveolata</taxon>
        <taxon>Ciliophora</taxon>
        <taxon>Intramacronucleata</taxon>
        <taxon>Oligohymenophorea</taxon>
        <taxon>Peniculida</taxon>
        <taxon>Parameciidae</taxon>
        <taxon>Paramecium</taxon>
    </lineage>
</organism>
<evidence type="ECO:0000313" key="4">
    <source>
        <dbReference type="Proteomes" id="UP000000600"/>
    </source>
</evidence>
<protein>
    <submittedName>
        <fullName evidence="3">Uncharacterized protein</fullName>
    </submittedName>
</protein>
<feature type="transmembrane region" description="Helical" evidence="2">
    <location>
        <begin position="388"/>
        <end position="411"/>
    </location>
</feature>
<dbReference type="AlphaFoldDB" id="A0DU35"/>
<accession>A0DU35</accession>
<evidence type="ECO:0000256" key="2">
    <source>
        <dbReference type="SAM" id="Phobius"/>
    </source>
</evidence>
<feature type="transmembrane region" description="Helical" evidence="2">
    <location>
        <begin position="178"/>
        <end position="201"/>
    </location>
</feature>
<dbReference type="PANTHER" id="PTHR11206">
    <property type="entry name" value="MULTIDRUG RESISTANCE PROTEIN"/>
    <property type="match status" value="1"/>
</dbReference>
<keyword evidence="2" id="KW-0812">Transmembrane</keyword>
<dbReference type="GO" id="GO:0022857">
    <property type="term" value="F:transmembrane transporter activity"/>
    <property type="evidence" value="ECO:0000318"/>
    <property type="project" value="GO_Central"/>
</dbReference>